<dbReference type="GO" id="GO:0006513">
    <property type="term" value="P:protein monoubiquitination"/>
    <property type="evidence" value="ECO:0007669"/>
    <property type="project" value="TreeGrafter"/>
</dbReference>
<dbReference type="GeneID" id="19395053"/>
<gene>
    <name evidence="9" type="ORF">SETTUDRAFT_104559</name>
</gene>
<protein>
    <recommendedName>
        <fullName evidence="2">RING-type E3 ubiquitin transferase</fullName>
        <ecNumber evidence="2">2.3.2.27</ecNumber>
    </recommendedName>
</protein>
<dbReference type="Gene3D" id="3.30.40.10">
    <property type="entry name" value="Zinc/RING finger domain, C3HC4 (zinc finger)"/>
    <property type="match status" value="1"/>
</dbReference>
<keyword evidence="5" id="KW-0804">Transcription</keyword>
<dbReference type="EC" id="2.3.2.27" evidence="2"/>
<dbReference type="eggNOG" id="KOG0800">
    <property type="taxonomic scope" value="Eukaryota"/>
</dbReference>
<dbReference type="Pfam" id="PF13639">
    <property type="entry name" value="zf-RING_2"/>
    <property type="match status" value="1"/>
</dbReference>
<evidence type="ECO:0000256" key="5">
    <source>
        <dbReference type="ARBA" id="ARBA00023163"/>
    </source>
</evidence>
<evidence type="ECO:0000256" key="4">
    <source>
        <dbReference type="ARBA" id="ARBA00023015"/>
    </source>
</evidence>
<evidence type="ECO:0000313" key="9">
    <source>
        <dbReference type="EMBL" id="EOA89870.1"/>
    </source>
</evidence>
<sequence length="270" mass="30330">MPGSTTEAAHDDKEDTCVICLSSVTERAITVPCNHYTFDFVCLVSWLQERSTCPLCKSNVTAVQYDWRSPSDYKSYAVPGSHPSSASDGNPSRSDRPGSLFAPYGLLRRPRGTRRPYSPPVEDAALRRRRGVYRRKLYSLHVGSNPLSGYCDITPDMIAHSSDMQSKARAWIRRELRVFTFLQADSSASSPGIATSSNAEFLLSYIVSILKMVDLKASHGHAENLLAEFLGRENSKLFLHELNSWLRSPYTKVEEWDQAVQYVEDLEAQN</sequence>
<feature type="region of interest" description="Disordered" evidence="7">
    <location>
        <begin position="78"/>
        <end position="120"/>
    </location>
</feature>
<organism evidence="9 10">
    <name type="scientific">Exserohilum turcicum (strain 28A)</name>
    <name type="common">Northern leaf blight fungus</name>
    <name type="synonym">Setosphaeria turcica</name>
    <dbReference type="NCBI Taxonomy" id="671987"/>
    <lineage>
        <taxon>Eukaryota</taxon>
        <taxon>Fungi</taxon>
        <taxon>Dikarya</taxon>
        <taxon>Ascomycota</taxon>
        <taxon>Pezizomycotina</taxon>
        <taxon>Dothideomycetes</taxon>
        <taxon>Pleosporomycetidae</taxon>
        <taxon>Pleosporales</taxon>
        <taxon>Pleosporineae</taxon>
        <taxon>Pleosporaceae</taxon>
        <taxon>Exserohilum</taxon>
    </lineage>
</organism>
<evidence type="ECO:0000256" key="3">
    <source>
        <dbReference type="ARBA" id="ARBA00022679"/>
    </source>
</evidence>
<keyword evidence="6" id="KW-0862">Zinc</keyword>
<dbReference type="STRING" id="671987.R0IYL1"/>
<keyword evidence="6" id="KW-0863">Zinc-finger</keyword>
<evidence type="ECO:0000313" key="10">
    <source>
        <dbReference type="Proteomes" id="UP000016935"/>
    </source>
</evidence>
<dbReference type="AlphaFoldDB" id="R0IYL1"/>
<dbReference type="InterPro" id="IPR013083">
    <property type="entry name" value="Znf_RING/FYVE/PHD"/>
</dbReference>
<dbReference type="SMART" id="SM00184">
    <property type="entry name" value="RING"/>
    <property type="match status" value="1"/>
</dbReference>
<dbReference type="PANTHER" id="PTHR46077">
    <property type="entry name" value="E3 UBIQUITIN-PROTEIN LIGASE TOPORS"/>
    <property type="match status" value="1"/>
</dbReference>
<reference evidence="9 10" key="1">
    <citation type="journal article" date="2012" name="PLoS Pathog.">
        <title>Diverse lifestyles and strategies of plant pathogenesis encoded in the genomes of eighteen Dothideomycetes fungi.</title>
        <authorList>
            <person name="Ohm R.A."/>
            <person name="Feau N."/>
            <person name="Henrissat B."/>
            <person name="Schoch C.L."/>
            <person name="Horwitz B.A."/>
            <person name="Barry K.W."/>
            <person name="Condon B.J."/>
            <person name="Copeland A.C."/>
            <person name="Dhillon B."/>
            <person name="Glaser F."/>
            <person name="Hesse C.N."/>
            <person name="Kosti I."/>
            <person name="LaButti K."/>
            <person name="Lindquist E.A."/>
            <person name="Lucas S."/>
            <person name="Salamov A.A."/>
            <person name="Bradshaw R.E."/>
            <person name="Ciuffetti L."/>
            <person name="Hamelin R.C."/>
            <person name="Kema G.H.J."/>
            <person name="Lawrence C."/>
            <person name="Scott J.A."/>
            <person name="Spatafora J.W."/>
            <person name="Turgeon B.G."/>
            <person name="de Wit P.J.G.M."/>
            <person name="Zhong S."/>
            <person name="Goodwin S.B."/>
            <person name="Grigoriev I.V."/>
        </authorList>
    </citation>
    <scope>NUCLEOTIDE SEQUENCE [LARGE SCALE GENOMIC DNA]</scope>
    <source>
        <strain evidence="10">28A</strain>
    </source>
</reference>
<keyword evidence="3" id="KW-0808">Transferase</keyword>
<dbReference type="GO" id="GO:0061630">
    <property type="term" value="F:ubiquitin protein ligase activity"/>
    <property type="evidence" value="ECO:0007669"/>
    <property type="project" value="UniProtKB-EC"/>
</dbReference>
<name>R0IYL1_EXST2</name>
<dbReference type="OrthoDB" id="21204at2759"/>
<dbReference type="GO" id="GO:0008270">
    <property type="term" value="F:zinc ion binding"/>
    <property type="evidence" value="ECO:0007669"/>
    <property type="project" value="UniProtKB-KW"/>
</dbReference>
<proteinExistence type="predicted"/>
<evidence type="ECO:0000256" key="1">
    <source>
        <dbReference type="ARBA" id="ARBA00000900"/>
    </source>
</evidence>
<evidence type="ECO:0000259" key="8">
    <source>
        <dbReference type="PROSITE" id="PS50089"/>
    </source>
</evidence>
<dbReference type="HOGENOM" id="CLU_050242_0_0_1"/>
<feature type="compositionally biased region" description="Polar residues" evidence="7">
    <location>
        <begin position="82"/>
        <end position="92"/>
    </location>
</feature>
<dbReference type="SUPFAM" id="SSF57850">
    <property type="entry name" value="RING/U-box"/>
    <property type="match status" value="1"/>
</dbReference>
<evidence type="ECO:0000256" key="2">
    <source>
        <dbReference type="ARBA" id="ARBA00012483"/>
    </source>
</evidence>
<accession>R0IYL1</accession>
<dbReference type="RefSeq" id="XP_008022773.1">
    <property type="nucleotide sequence ID" value="XM_008024582.1"/>
</dbReference>
<evidence type="ECO:0000256" key="6">
    <source>
        <dbReference type="PROSITE-ProRule" id="PRU00175"/>
    </source>
</evidence>
<keyword evidence="10" id="KW-1185">Reference proteome</keyword>
<comment type="catalytic activity">
    <reaction evidence="1">
        <text>S-ubiquitinyl-[E2 ubiquitin-conjugating enzyme]-L-cysteine + [acceptor protein]-L-lysine = [E2 ubiquitin-conjugating enzyme]-L-cysteine + N(6)-ubiquitinyl-[acceptor protein]-L-lysine.</text>
        <dbReference type="EC" id="2.3.2.27"/>
    </reaction>
</comment>
<keyword evidence="6" id="KW-0479">Metal-binding</keyword>
<dbReference type="InterPro" id="IPR001841">
    <property type="entry name" value="Znf_RING"/>
</dbReference>
<dbReference type="Proteomes" id="UP000016935">
    <property type="component" value="Unassembled WGS sequence"/>
</dbReference>
<feature type="domain" description="RING-type" evidence="8">
    <location>
        <begin position="17"/>
        <end position="57"/>
    </location>
</feature>
<keyword evidence="4" id="KW-0805">Transcription regulation</keyword>
<dbReference type="PROSITE" id="PS50089">
    <property type="entry name" value="ZF_RING_2"/>
    <property type="match status" value="1"/>
</dbReference>
<reference evidence="9 10" key="2">
    <citation type="journal article" date="2013" name="PLoS Genet.">
        <title>Comparative genome structure, secondary metabolite, and effector coding capacity across Cochliobolus pathogens.</title>
        <authorList>
            <person name="Condon B.J."/>
            <person name="Leng Y."/>
            <person name="Wu D."/>
            <person name="Bushley K.E."/>
            <person name="Ohm R.A."/>
            <person name="Otillar R."/>
            <person name="Martin J."/>
            <person name="Schackwitz W."/>
            <person name="Grimwood J."/>
            <person name="MohdZainudin N."/>
            <person name="Xue C."/>
            <person name="Wang R."/>
            <person name="Manning V.A."/>
            <person name="Dhillon B."/>
            <person name="Tu Z.J."/>
            <person name="Steffenson B.J."/>
            <person name="Salamov A."/>
            <person name="Sun H."/>
            <person name="Lowry S."/>
            <person name="LaButti K."/>
            <person name="Han J."/>
            <person name="Copeland A."/>
            <person name="Lindquist E."/>
            <person name="Barry K."/>
            <person name="Schmutz J."/>
            <person name="Baker S.E."/>
            <person name="Ciuffetti L.M."/>
            <person name="Grigoriev I.V."/>
            <person name="Zhong S."/>
            <person name="Turgeon B.G."/>
        </authorList>
    </citation>
    <scope>NUCLEOTIDE SEQUENCE [LARGE SCALE GENOMIC DNA]</scope>
    <source>
        <strain evidence="10">28A</strain>
    </source>
</reference>
<dbReference type="GO" id="GO:0000209">
    <property type="term" value="P:protein polyubiquitination"/>
    <property type="evidence" value="ECO:0007669"/>
    <property type="project" value="TreeGrafter"/>
</dbReference>
<dbReference type="EMBL" id="KB908504">
    <property type="protein sequence ID" value="EOA89870.1"/>
    <property type="molecule type" value="Genomic_DNA"/>
</dbReference>
<evidence type="ECO:0000256" key="7">
    <source>
        <dbReference type="SAM" id="MobiDB-lite"/>
    </source>
</evidence>
<dbReference type="PANTHER" id="PTHR46077:SF1">
    <property type="entry name" value="TOP1 BINDING ARGININE_SERINE RICH PROTEIN, E3 UBIQUITIN LIGASE"/>
    <property type="match status" value="1"/>
</dbReference>